<dbReference type="SMART" id="SM00645">
    <property type="entry name" value="Pept_C1"/>
    <property type="match status" value="1"/>
</dbReference>
<evidence type="ECO:0000259" key="3">
    <source>
        <dbReference type="SMART" id="SM00645"/>
    </source>
</evidence>
<dbReference type="OrthoDB" id="190265at2759"/>
<comment type="similarity">
    <text evidence="1">Belongs to the peptidase C1 family.</text>
</comment>
<reference evidence="4 5" key="1">
    <citation type="submission" date="2020-04" db="EMBL/GenBank/DDBJ databases">
        <title>Perkinsus chesapeaki whole genome sequence.</title>
        <authorList>
            <person name="Bogema D.R."/>
        </authorList>
    </citation>
    <scope>NUCLEOTIDE SEQUENCE [LARGE SCALE GENOMIC DNA]</scope>
    <source>
        <strain evidence="4">ATCC PRA-425</strain>
    </source>
</reference>
<dbReference type="GO" id="GO:0006508">
    <property type="term" value="P:proteolysis"/>
    <property type="evidence" value="ECO:0007669"/>
    <property type="project" value="InterPro"/>
</dbReference>
<dbReference type="AlphaFoldDB" id="A0A7J6MSM0"/>
<dbReference type="SUPFAM" id="SSF54001">
    <property type="entry name" value="Cysteine proteinases"/>
    <property type="match status" value="1"/>
</dbReference>
<dbReference type="InterPro" id="IPR013128">
    <property type="entry name" value="Peptidase_C1A"/>
</dbReference>
<evidence type="ECO:0000313" key="4">
    <source>
        <dbReference type="EMBL" id="KAF4674307.1"/>
    </source>
</evidence>
<dbReference type="Pfam" id="PF00112">
    <property type="entry name" value="Peptidase_C1"/>
    <property type="match status" value="1"/>
</dbReference>
<feature type="domain" description="Peptidase C1A papain C-terminal" evidence="3">
    <location>
        <begin position="80"/>
        <end position="253"/>
    </location>
</feature>
<dbReference type="PANTHER" id="PTHR12411">
    <property type="entry name" value="CYSTEINE PROTEASE FAMILY C1-RELATED"/>
    <property type="match status" value="1"/>
</dbReference>
<proteinExistence type="inferred from homology"/>
<protein>
    <recommendedName>
        <fullName evidence="3">Peptidase C1A papain C-terminal domain-containing protein</fullName>
    </recommendedName>
</protein>
<gene>
    <name evidence="4" type="ORF">FOL47_009460</name>
</gene>
<dbReference type="InterPro" id="IPR000668">
    <property type="entry name" value="Peptidase_C1A_C"/>
</dbReference>
<dbReference type="InterPro" id="IPR038765">
    <property type="entry name" value="Papain-like_cys_pep_sf"/>
</dbReference>
<keyword evidence="5" id="KW-1185">Reference proteome</keyword>
<accession>A0A7J6MSM0</accession>
<organism evidence="4 5">
    <name type="scientific">Perkinsus chesapeaki</name>
    <name type="common">Clam parasite</name>
    <name type="synonym">Perkinsus andrewsi</name>
    <dbReference type="NCBI Taxonomy" id="330153"/>
    <lineage>
        <taxon>Eukaryota</taxon>
        <taxon>Sar</taxon>
        <taxon>Alveolata</taxon>
        <taxon>Perkinsozoa</taxon>
        <taxon>Perkinsea</taxon>
        <taxon>Perkinsida</taxon>
        <taxon>Perkinsidae</taxon>
        <taxon>Perkinsus</taxon>
    </lineage>
</organism>
<evidence type="ECO:0000313" key="5">
    <source>
        <dbReference type="Proteomes" id="UP000591131"/>
    </source>
</evidence>
<comment type="caution">
    <text evidence="4">The sequence shown here is derived from an EMBL/GenBank/DDBJ whole genome shotgun (WGS) entry which is preliminary data.</text>
</comment>
<dbReference type="EMBL" id="JAAPAO010000066">
    <property type="protein sequence ID" value="KAF4674307.1"/>
    <property type="molecule type" value="Genomic_DNA"/>
</dbReference>
<evidence type="ECO:0000256" key="2">
    <source>
        <dbReference type="ARBA" id="ARBA00023145"/>
    </source>
</evidence>
<dbReference type="GO" id="GO:0008234">
    <property type="term" value="F:cysteine-type peptidase activity"/>
    <property type="evidence" value="ECO:0007669"/>
    <property type="project" value="InterPro"/>
</dbReference>
<sequence length="253" mass="27977">MEELSKQFPFSSEDGLAALYDDTKPAIIQSLVDEINSKQDSWTASAEQERFKGELIHSIVTLDHYSPEQKGYSTDELQDLPASFNATEEFKLCSNVIGHIRDQSACGSCWAIAPTEAFNDRLCIKSAGKFTSLLSPGNVIACMETSGCHGGSSFDAWQWLHTTGVVTGGDYSESMTESDGCWPYSFPPCAHYTNATVYPTCPKTKYDSPKCTESCPNHKYPISMERDRHFVQQSLSALRSINDIKKEIQANGP</sequence>
<name>A0A7J6MSM0_PERCH</name>
<dbReference type="Gene3D" id="3.90.70.10">
    <property type="entry name" value="Cysteine proteinases"/>
    <property type="match status" value="1"/>
</dbReference>
<feature type="non-terminal residue" evidence="4">
    <location>
        <position position="253"/>
    </location>
</feature>
<dbReference type="Proteomes" id="UP000591131">
    <property type="component" value="Unassembled WGS sequence"/>
</dbReference>
<keyword evidence="2" id="KW-0865">Zymogen</keyword>
<evidence type="ECO:0000256" key="1">
    <source>
        <dbReference type="ARBA" id="ARBA00008455"/>
    </source>
</evidence>